<comment type="caution">
    <text evidence="2">The sequence shown here is derived from an EMBL/GenBank/DDBJ whole genome shotgun (WGS) entry which is preliminary data.</text>
</comment>
<sequence>MFKLAAIVLSATAAVVVSQEIGFADGPSFANGPNAISNPNINNGWQADSSLFASGDGSAGVNTFNDVVGTTFTNINTNTAFKDNIVNNPSKTVVSGDEGWTANGDSNKLGPVENVFGSSAGFARRSGDVVFADNHHQAAVSQVPHVVTFPATHVIRPVVSAAGYAPGAALAKRAGDVVFADNHHQVDAVVGFAPQAVPLVFSVPVAQPVVAAVGFAAPAHFVQPVVEQAATVAAPVVEAPAGNKATIIQNKA</sequence>
<feature type="signal peptide" evidence="1">
    <location>
        <begin position="1"/>
        <end position="18"/>
    </location>
</feature>
<dbReference type="AlphaFoldDB" id="A0A9W8CVR4"/>
<name>A0A9W8CVR4_9FUNG</name>
<dbReference type="Proteomes" id="UP001149813">
    <property type="component" value="Unassembled WGS sequence"/>
</dbReference>
<evidence type="ECO:0000313" key="2">
    <source>
        <dbReference type="EMBL" id="KAJ1725488.1"/>
    </source>
</evidence>
<reference evidence="2" key="1">
    <citation type="submission" date="2022-07" db="EMBL/GenBank/DDBJ databases">
        <title>Phylogenomic reconstructions and comparative analyses of Kickxellomycotina fungi.</title>
        <authorList>
            <person name="Reynolds N.K."/>
            <person name="Stajich J.E."/>
            <person name="Barry K."/>
            <person name="Grigoriev I.V."/>
            <person name="Crous P."/>
            <person name="Smith M.E."/>
        </authorList>
    </citation>
    <scope>NUCLEOTIDE SEQUENCE</scope>
    <source>
        <strain evidence="2">NBRC 32514</strain>
    </source>
</reference>
<organism evidence="2 3">
    <name type="scientific">Coemansia erecta</name>
    <dbReference type="NCBI Taxonomy" id="147472"/>
    <lineage>
        <taxon>Eukaryota</taxon>
        <taxon>Fungi</taxon>
        <taxon>Fungi incertae sedis</taxon>
        <taxon>Zoopagomycota</taxon>
        <taxon>Kickxellomycotina</taxon>
        <taxon>Kickxellomycetes</taxon>
        <taxon>Kickxellales</taxon>
        <taxon>Kickxellaceae</taxon>
        <taxon>Coemansia</taxon>
    </lineage>
</organism>
<protein>
    <submittedName>
        <fullName evidence="2">Uncharacterized protein</fullName>
    </submittedName>
</protein>
<evidence type="ECO:0000256" key="1">
    <source>
        <dbReference type="SAM" id="SignalP"/>
    </source>
</evidence>
<dbReference type="EMBL" id="JANBOJ010000004">
    <property type="protein sequence ID" value="KAJ1725488.1"/>
    <property type="molecule type" value="Genomic_DNA"/>
</dbReference>
<feature type="chain" id="PRO_5040751268" evidence="1">
    <location>
        <begin position="19"/>
        <end position="252"/>
    </location>
</feature>
<dbReference type="OrthoDB" id="5561444at2759"/>
<evidence type="ECO:0000313" key="3">
    <source>
        <dbReference type="Proteomes" id="UP001149813"/>
    </source>
</evidence>
<proteinExistence type="predicted"/>
<accession>A0A9W8CVR4</accession>
<keyword evidence="1" id="KW-0732">Signal</keyword>
<gene>
    <name evidence="2" type="ORF">LPJ53_000303</name>
</gene>
<keyword evidence="3" id="KW-1185">Reference proteome</keyword>